<reference evidence="1" key="1">
    <citation type="submission" date="2021-02" db="EMBL/GenBank/DDBJ databases">
        <authorList>
            <person name="Nowell W R."/>
        </authorList>
    </citation>
    <scope>NUCLEOTIDE SEQUENCE</scope>
</reference>
<feature type="non-terminal residue" evidence="1">
    <location>
        <position position="102"/>
    </location>
</feature>
<dbReference type="AlphaFoldDB" id="A0A8S2LT87"/>
<proteinExistence type="predicted"/>
<accession>A0A8S2LT87</accession>
<feature type="non-terminal residue" evidence="1">
    <location>
        <position position="1"/>
    </location>
</feature>
<name>A0A8S2LT87_9BILA</name>
<dbReference type="Proteomes" id="UP000682733">
    <property type="component" value="Unassembled WGS sequence"/>
</dbReference>
<evidence type="ECO:0000313" key="1">
    <source>
        <dbReference type="EMBL" id="CAF3920846.1"/>
    </source>
</evidence>
<protein>
    <submittedName>
        <fullName evidence="1">Uncharacterized protein</fullName>
    </submittedName>
</protein>
<gene>
    <name evidence="1" type="ORF">TMI583_LOCUS21285</name>
</gene>
<dbReference type="Gene3D" id="3.40.50.2300">
    <property type="match status" value="1"/>
</dbReference>
<sequence length="102" mass="11960">YRTMMDKIKHRGMTTNDYHYILLTLKAKLLDMTYFRYGGVNVTFFALPNSFNIENDNNQQYCSIDNCTILNKTTDLYLKNLKQANIIDNEQTYLSLEALLMA</sequence>
<dbReference type="EMBL" id="CAJOBA010023236">
    <property type="protein sequence ID" value="CAF3920846.1"/>
    <property type="molecule type" value="Genomic_DNA"/>
</dbReference>
<organism evidence="1 2">
    <name type="scientific">Didymodactylos carnosus</name>
    <dbReference type="NCBI Taxonomy" id="1234261"/>
    <lineage>
        <taxon>Eukaryota</taxon>
        <taxon>Metazoa</taxon>
        <taxon>Spiralia</taxon>
        <taxon>Gnathifera</taxon>
        <taxon>Rotifera</taxon>
        <taxon>Eurotatoria</taxon>
        <taxon>Bdelloidea</taxon>
        <taxon>Philodinida</taxon>
        <taxon>Philodinidae</taxon>
        <taxon>Didymodactylos</taxon>
    </lineage>
</organism>
<evidence type="ECO:0000313" key="2">
    <source>
        <dbReference type="Proteomes" id="UP000682733"/>
    </source>
</evidence>
<comment type="caution">
    <text evidence="1">The sequence shown here is derived from an EMBL/GenBank/DDBJ whole genome shotgun (WGS) entry which is preliminary data.</text>
</comment>